<comment type="caution">
    <text evidence="1">The sequence shown here is derived from an EMBL/GenBank/DDBJ whole genome shotgun (WGS) entry which is preliminary data.</text>
</comment>
<protein>
    <submittedName>
        <fullName evidence="1">N-formylglutamate amidohydrolase</fullName>
    </submittedName>
</protein>
<evidence type="ECO:0000313" key="1">
    <source>
        <dbReference type="EMBL" id="HED10263.1"/>
    </source>
</evidence>
<dbReference type="SUPFAM" id="SSF53187">
    <property type="entry name" value="Zn-dependent exopeptidases"/>
    <property type="match status" value="1"/>
</dbReference>
<organism evidence="1">
    <name type="scientific">Caldithrix abyssi</name>
    <dbReference type="NCBI Taxonomy" id="187145"/>
    <lineage>
        <taxon>Bacteria</taxon>
        <taxon>Pseudomonadati</taxon>
        <taxon>Calditrichota</taxon>
        <taxon>Calditrichia</taxon>
        <taxon>Calditrichales</taxon>
        <taxon>Calditrichaceae</taxon>
        <taxon>Caldithrix</taxon>
    </lineage>
</organism>
<accession>A0A7V1LLN4</accession>
<dbReference type="EMBL" id="DRLD01000171">
    <property type="protein sequence ID" value="HED10263.1"/>
    <property type="molecule type" value="Genomic_DNA"/>
</dbReference>
<dbReference type="Gene3D" id="3.40.630.40">
    <property type="entry name" value="Zn-dependent exopeptidases"/>
    <property type="match status" value="1"/>
</dbReference>
<dbReference type="AlphaFoldDB" id="A0A7V1LLN4"/>
<dbReference type="Proteomes" id="UP000886005">
    <property type="component" value="Unassembled WGS sequence"/>
</dbReference>
<gene>
    <name evidence="1" type="ORF">ENJ10_06215</name>
</gene>
<feature type="non-terminal residue" evidence="1">
    <location>
        <position position="247"/>
    </location>
</feature>
<name>A0A7V1LLN4_CALAY</name>
<reference evidence="1" key="1">
    <citation type="journal article" date="2020" name="mSystems">
        <title>Genome- and Community-Level Interaction Insights into Carbon Utilization and Element Cycling Functions of Hydrothermarchaeota in Hydrothermal Sediment.</title>
        <authorList>
            <person name="Zhou Z."/>
            <person name="Liu Y."/>
            <person name="Xu W."/>
            <person name="Pan J."/>
            <person name="Luo Z.H."/>
            <person name="Li M."/>
        </authorList>
    </citation>
    <scope>NUCLEOTIDE SEQUENCE [LARGE SCALE GENOMIC DNA]</scope>
    <source>
        <strain evidence="1">HyVt-456</strain>
    </source>
</reference>
<proteinExistence type="predicted"/>
<sequence>MLPLRQESRAQGHAPGDTLFGRSQYIEYLPGDLPLIFAAPHGGDREPDEIPDRTYGTMVTDSYTRETVLAIRRAFLEKTGHLPHIVISHLRRTKLDPNRDIEEAAQGNPYAEQAWREYHGFIDAAGDSISRHTGAGFFIDIHGHGHPKKRLELGYLISGSSLRQSDNTLNGGSYARSSSLRHLAQYTPDTFAGLLRGDYSLGTLFEQRGIPAVPGKEQPYPDAGDRFFSGGYSTRRHGSVSGGVIDG</sequence>